<feature type="coiled-coil region" evidence="1">
    <location>
        <begin position="1265"/>
        <end position="1333"/>
    </location>
</feature>
<evidence type="ECO:0000313" key="2">
    <source>
        <dbReference type="EMBL" id="MDQ0201066.1"/>
    </source>
</evidence>
<gene>
    <name evidence="2" type="ORF">J2S10_004272</name>
</gene>
<evidence type="ECO:0000256" key="1">
    <source>
        <dbReference type="SAM" id="Coils"/>
    </source>
</evidence>
<dbReference type="EMBL" id="JAUSTW010000008">
    <property type="protein sequence ID" value="MDQ0201066.1"/>
    <property type="molecule type" value="Genomic_DNA"/>
</dbReference>
<evidence type="ECO:0000313" key="3">
    <source>
        <dbReference type="Proteomes" id="UP001224122"/>
    </source>
</evidence>
<comment type="caution">
    <text evidence="2">The sequence shown here is derived from an EMBL/GenBank/DDBJ whole genome shotgun (WGS) entry which is preliminary data.</text>
</comment>
<evidence type="ECO:0008006" key="4">
    <source>
        <dbReference type="Google" id="ProtNLM"/>
    </source>
</evidence>
<keyword evidence="1" id="KW-0175">Coiled coil</keyword>
<name>A0ABT9XZR3_9BACI</name>
<proteinExistence type="predicted"/>
<reference evidence="2 3" key="1">
    <citation type="submission" date="2023-07" db="EMBL/GenBank/DDBJ databases">
        <title>Genomic Encyclopedia of Type Strains, Phase IV (KMG-IV): sequencing the most valuable type-strain genomes for metagenomic binning, comparative biology and taxonomic classification.</title>
        <authorList>
            <person name="Goeker M."/>
        </authorList>
    </citation>
    <scope>NUCLEOTIDE SEQUENCE [LARGE SCALE GENOMIC DNA]</scope>
    <source>
        <strain evidence="2 3">DSM 27594</strain>
    </source>
</reference>
<organism evidence="2 3">
    <name type="scientific">Neobacillus ginsengisoli</name>
    <dbReference type="NCBI Taxonomy" id="904295"/>
    <lineage>
        <taxon>Bacteria</taxon>
        <taxon>Bacillati</taxon>
        <taxon>Bacillota</taxon>
        <taxon>Bacilli</taxon>
        <taxon>Bacillales</taxon>
        <taxon>Bacillaceae</taxon>
        <taxon>Neobacillus</taxon>
    </lineage>
</organism>
<dbReference type="RefSeq" id="WP_307411963.1">
    <property type="nucleotide sequence ID" value="NZ_JAUSTW010000008.1"/>
</dbReference>
<sequence length="1421" mass="165489">MEGHKIKDILRFKKELYFNGAVQVDWYYQKEKQIDVAKSFVFHGPEYFGVSEADIVYKSHKLVDTASFTNIIANKLYGETNGSNFVMTIAPYGTGKSHLAVTLAALFGSPQSSSNVLTNLNKVDKRIENEVTTLINKPNLVLVLNGMKDFNLNYEILNATQKALAIHNVDSTFLQTLTKSYDIAKNFVKNTFNTFRDLYEKNAKELLPHLPLSQLKEYLIENILQDTQVFEVINVVYEYVNGTFIRWDEGVSAGDVLLKISQTLCGDRNQFNKVLVLFDEFGRYIEFASSYPTRAGDSALQQIYEAVQDSSDKILFVGFIQSDLKTYLTRVDRSSNINRYVGRYEASEKIHLSSNLETIFANLIERTNTKTFKEIIENKLNKENETQYWREFHKRLLSWLPSAQESSVWKEFNQFRKVILEGIYPLHPLTTWMLSNLSSWLQQRSSLTFLDKQIENFGDVKLHDFGDLPFIPGISIIQSDFFQELLAAEQDERKQSEYCILFNQILIKYGDKLDERQKAVLAANLLLRIGRFRTKSLQDVKIALIYASGLSEKEVDASLSILENDYGVISFDETANVYDFVSDATGINDFKRLIQKKKNKIDLDLKLVFQSTTKDLLKLDNIETSFGQRNYIVSNEWKYTQHIIHLDEIINEFLISLKNEFEMSTTPELPKGKVFWIYVPKSEESDKLKSVQKLLHKLKFKEIPILFFILDDREGMFYNSILDYQISKLFTEEEKLKYARFIPDYISKNEMLVKDKFNNLASQRLVITESGIDKTSNRLNRYAEDQLDQLYPNIIPFPFTGFTGKTLATPKKGLSRVARLVLAGMNYQMIHSETSDIKNRIEEVLFDGKAGAWGVLNNNYQLISPTYRKVKRIFNKLDEELERNESIPVNNIFDQYQKPPFGLNDYSLALLIAVYLAQKKFETRVNINDERLRLEEWGQEIYLDKEVNLLRLLETTIVKVNVDELSSRYLNLSLKVERNNDVDQCPVLKKELEHLKKEEDIPEEMEDKVAHMEMILDLGMNLYDKTTRSIAAVRDKYSQAKSDKDLKKILEVIEKCEGINGPIEESNRYVFNEKHTEIADNLIQGSHAFIEKEFKDWLIKLKCQNIGQVTLFEKWVKEIIKLLRKYDYKEEARKTQTKLEKILDDLSVVHKLQNINGNVKEYLRKSVPTENTGFEQLNNFKKEGQELIDFILGHNVDRNYLDSYLDKLEPRVELISSYIDRLTEEITQVYDSFFDLSDIRLSQEVLKKAKKLLARTIKEEDRVSIEQSANDLQNFLNDVDILEELKDIREELLSELATLENKWNEVESDIDFIPLLESNREQMINHLNELETKWVNRYLKQLNSEIGWDVTECNIWLNDTTVLPHFLSPISIDNFKKMRNQVMLRLNELSVDGVLSLFNNLTEEQKKFCYDKIVSLLSVRS</sequence>
<protein>
    <recommendedName>
        <fullName evidence="4">ATP-binding protein</fullName>
    </recommendedName>
</protein>
<keyword evidence="3" id="KW-1185">Reference proteome</keyword>
<accession>A0ABT9XZR3</accession>
<dbReference type="Proteomes" id="UP001224122">
    <property type="component" value="Unassembled WGS sequence"/>
</dbReference>